<dbReference type="Pfam" id="PF06200">
    <property type="entry name" value="tify"/>
    <property type="match status" value="1"/>
</dbReference>
<dbReference type="AlphaFoldDB" id="A0A5E4EY76"/>
<feature type="compositionally biased region" description="Basic and acidic residues" evidence="3">
    <location>
        <begin position="189"/>
        <end position="200"/>
    </location>
</feature>
<gene>
    <name evidence="5" type="ORF">ALMOND_2B028398</name>
</gene>
<protein>
    <recommendedName>
        <fullName evidence="2">Protein TIFY</fullName>
    </recommendedName>
    <alternativeName>
        <fullName evidence="2">Jasmonate ZIM domain-containing protein</fullName>
    </alternativeName>
</protein>
<comment type="domain">
    <text evidence="2">The jas domain is required for interaction with COI1.</text>
</comment>
<keyword evidence="2" id="KW-1184">Jasmonic acid signaling pathway</keyword>
<dbReference type="EMBL" id="CABIKO010000046">
    <property type="protein sequence ID" value="VVA20715.1"/>
    <property type="molecule type" value="Genomic_DNA"/>
</dbReference>
<dbReference type="PROSITE" id="PS51320">
    <property type="entry name" value="TIFY"/>
    <property type="match status" value="1"/>
</dbReference>
<reference evidence="6" key="1">
    <citation type="journal article" date="2020" name="Plant J.">
        <title>Transposons played a major role in the diversification between the closely related almond and peach genomes: results from the almond genome sequence.</title>
        <authorList>
            <person name="Alioto T."/>
            <person name="Alexiou K.G."/>
            <person name="Bardil A."/>
            <person name="Barteri F."/>
            <person name="Castanera R."/>
            <person name="Cruz F."/>
            <person name="Dhingra A."/>
            <person name="Duval H."/>
            <person name="Fernandez I Marti A."/>
            <person name="Frias L."/>
            <person name="Galan B."/>
            <person name="Garcia J.L."/>
            <person name="Howad W."/>
            <person name="Gomez-Garrido J."/>
            <person name="Gut M."/>
            <person name="Julca I."/>
            <person name="Morata J."/>
            <person name="Puigdomenech P."/>
            <person name="Ribeca P."/>
            <person name="Rubio Cabetas M.J."/>
            <person name="Vlasova A."/>
            <person name="Wirthensohn M."/>
            <person name="Garcia-Mas J."/>
            <person name="Gabaldon T."/>
            <person name="Casacuberta J.M."/>
            <person name="Arus P."/>
        </authorList>
    </citation>
    <scope>NUCLEOTIDE SEQUENCE [LARGE SCALE GENOMIC DNA]</scope>
    <source>
        <strain evidence="6">cv. Texas</strain>
    </source>
</reference>
<evidence type="ECO:0000313" key="5">
    <source>
        <dbReference type="EMBL" id="VVA20715.1"/>
    </source>
</evidence>
<evidence type="ECO:0000259" key="4">
    <source>
        <dbReference type="PROSITE" id="PS51320"/>
    </source>
</evidence>
<dbReference type="Proteomes" id="UP000327085">
    <property type="component" value="Chromosome 3"/>
</dbReference>
<comment type="similarity">
    <text evidence="1 2">Belongs to the TIFY/JAZ family.</text>
</comment>
<comment type="function">
    <text evidence="2">Repressor of jasmonate responses.</text>
</comment>
<dbReference type="PANTHER" id="PTHR33077:SF52">
    <property type="entry name" value="PROTEIN TIFY 11D"/>
    <property type="match status" value="1"/>
</dbReference>
<dbReference type="GO" id="GO:0005634">
    <property type="term" value="C:nucleus"/>
    <property type="evidence" value="ECO:0007669"/>
    <property type="project" value="UniProtKB-SubCell"/>
</dbReference>
<accession>A0A5E4EY76</accession>
<comment type="subcellular location">
    <subcellularLocation>
        <location evidence="2">Nucleus</location>
    </subcellularLocation>
</comment>
<keyword evidence="2" id="KW-0539">Nucleus</keyword>
<evidence type="ECO:0000256" key="3">
    <source>
        <dbReference type="SAM" id="MobiDB-lite"/>
    </source>
</evidence>
<dbReference type="GO" id="GO:0031347">
    <property type="term" value="P:regulation of defense response"/>
    <property type="evidence" value="ECO:0007669"/>
    <property type="project" value="UniProtKB-UniRule"/>
</dbReference>
<dbReference type="GO" id="GO:0009611">
    <property type="term" value="P:response to wounding"/>
    <property type="evidence" value="ECO:0007669"/>
    <property type="project" value="UniProtKB-UniRule"/>
</dbReference>
<dbReference type="PANTHER" id="PTHR33077">
    <property type="entry name" value="PROTEIN TIFY 4A-RELATED-RELATED"/>
    <property type="match status" value="1"/>
</dbReference>
<organism evidence="5 6">
    <name type="scientific">Prunus dulcis</name>
    <name type="common">Almond</name>
    <name type="synonym">Amygdalus dulcis</name>
    <dbReference type="NCBI Taxonomy" id="3755"/>
    <lineage>
        <taxon>Eukaryota</taxon>
        <taxon>Viridiplantae</taxon>
        <taxon>Streptophyta</taxon>
        <taxon>Embryophyta</taxon>
        <taxon>Tracheophyta</taxon>
        <taxon>Spermatophyta</taxon>
        <taxon>Magnoliopsida</taxon>
        <taxon>eudicotyledons</taxon>
        <taxon>Gunneridae</taxon>
        <taxon>Pentapetalae</taxon>
        <taxon>rosids</taxon>
        <taxon>fabids</taxon>
        <taxon>Rosales</taxon>
        <taxon>Rosaceae</taxon>
        <taxon>Amygdaloideae</taxon>
        <taxon>Amygdaleae</taxon>
        <taxon>Prunus</taxon>
    </lineage>
</organism>
<dbReference type="InterPro" id="IPR040390">
    <property type="entry name" value="TIFY/JAZ"/>
</dbReference>
<sequence length="213" mass="23406">MAEKVNFAQTCNLLSQYLKEKRSLQVPTTMDLLTNMETGPAAETPSSKPSIDLFPQFAKNPEAVFSNQPGSAQMTIFYGGQVLVFNDLQAEKAREIMNFATKGSSKISSGFVSNGIDKFGSASVTKMVASEPNISANSQDIQKVHSQVIGSDLPIARRASLHKFLAKRKERVAAIAPYQVNHQRASPSKSEEEMSSRDQVEGQCSKQLELRLY</sequence>
<dbReference type="OMA" id="NIFSYPM"/>
<dbReference type="Gramene" id="VVA20715">
    <property type="protein sequence ID" value="VVA20715"/>
    <property type="gene ID" value="Prudul26B028398"/>
</dbReference>
<evidence type="ECO:0000256" key="1">
    <source>
        <dbReference type="ARBA" id="ARBA00008614"/>
    </source>
</evidence>
<dbReference type="GO" id="GO:2000022">
    <property type="term" value="P:regulation of jasmonic acid mediated signaling pathway"/>
    <property type="evidence" value="ECO:0007669"/>
    <property type="project" value="UniProtKB-UniRule"/>
</dbReference>
<evidence type="ECO:0000313" key="6">
    <source>
        <dbReference type="Proteomes" id="UP000327085"/>
    </source>
</evidence>
<dbReference type="Pfam" id="PF09425">
    <property type="entry name" value="Jas_motif"/>
    <property type="match status" value="1"/>
</dbReference>
<evidence type="ECO:0000256" key="2">
    <source>
        <dbReference type="RuleBase" id="RU369065"/>
    </source>
</evidence>
<feature type="region of interest" description="Disordered" evidence="3">
    <location>
        <begin position="179"/>
        <end position="205"/>
    </location>
</feature>
<dbReference type="InterPro" id="IPR018467">
    <property type="entry name" value="CCT_CS"/>
</dbReference>
<dbReference type="InterPro" id="IPR010399">
    <property type="entry name" value="Tify_dom"/>
</dbReference>
<dbReference type="InParanoid" id="A0A5E4EY76"/>
<feature type="domain" description="Tify" evidence="4">
    <location>
        <begin position="67"/>
        <end position="102"/>
    </location>
</feature>
<proteinExistence type="inferred from homology"/>
<name>A0A5E4EY76_PRUDU</name>
<dbReference type="SMART" id="SM00979">
    <property type="entry name" value="TIFY"/>
    <property type="match status" value="1"/>
</dbReference>